<dbReference type="Pfam" id="PF01590">
    <property type="entry name" value="GAF"/>
    <property type="match status" value="1"/>
</dbReference>
<feature type="region of interest" description="Disordered" evidence="2">
    <location>
        <begin position="1"/>
        <end position="25"/>
    </location>
</feature>
<feature type="domain" description="OmpR/PhoB-type" evidence="3">
    <location>
        <begin position="251"/>
        <end position="316"/>
    </location>
</feature>
<accession>A0A7W9QE58</accession>
<keyword evidence="5" id="KW-1185">Reference proteome</keyword>
<evidence type="ECO:0000256" key="2">
    <source>
        <dbReference type="SAM" id="MobiDB-lite"/>
    </source>
</evidence>
<comment type="caution">
    <text evidence="4">The sequence shown here is derived from an EMBL/GenBank/DDBJ whole genome shotgun (WGS) entry which is preliminary data.</text>
</comment>
<proteinExistence type="predicted"/>
<dbReference type="AlphaFoldDB" id="A0A7W9QE58"/>
<evidence type="ECO:0000313" key="4">
    <source>
        <dbReference type="EMBL" id="MBB5938359.1"/>
    </source>
</evidence>
<dbReference type="InterPro" id="IPR001867">
    <property type="entry name" value="OmpR/PhoB-type_DNA-bd"/>
</dbReference>
<keyword evidence="1" id="KW-0238">DNA-binding</keyword>
<dbReference type="SMART" id="SM00862">
    <property type="entry name" value="Trans_reg_C"/>
    <property type="match status" value="1"/>
</dbReference>
<name>A0A7W9QE58_9ACTN</name>
<dbReference type="Proteomes" id="UP000588098">
    <property type="component" value="Unassembled WGS sequence"/>
</dbReference>
<gene>
    <name evidence="4" type="ORF">FHS42_005448</name>
</gene>
<dbReference type="GO" id="GO:0000160">
    <property type="term" value="P:phosphorelay signal transduction system"/>
    <property type="evidence" value="ECO:0007669"/>
    <property type="project" value="InterPro"/>
</dbReference>
<dbReference type="Gene3D" id="3.30.450.40">
    <property type="match status" value="1"/>
</dbReference>
<evidence type="ECO:0000259" key="3">
    <source>
        <dbReference type="SMART" id="SM00862"/>
    </source>
</evidence>
<dbReference type="GO" id="GO:0006355">
    <property type="term" value="P:regulation of DNA-templated transcription"/>
    <property type="evidence" value="ECO:0007669"/>
    <property type="project" value="InterPro"/>
</dbReference>
<feature type="compositionally biased region" description="Pro residues" evidence="2">
    <location>
        <begin position="439"/>
        <end position="462"/>
    </location>
</feature>
<feature type="compositionally biased region" description="Pro residues" evidence="2">
    <location>
        <begin position="1"/>
        <end position="11"/>
    </location>
</feature>
<dbReference type="GO" id="GO:0003677">
    <property type="term" value="F:DNA binding"/>
    <property type="evidence" value="ECO:0007669"/>
    <property type="project" value="UniProtKB-KW"/>
</dbReference>
<dbReference type="InterPro" id="IPR029016">
    <property type="entry name" value="GAF-like_dom_sf"/>
</dbReference>
<sequence>MVNPPVNPPVNPWLAMPPGTDPADRSRAVRVGWEEFLARGSVTPSVRPVVAESWRRSAQARVARDGVAPIALAAGDLETYRSSHPLARVLPLFRDLLGGVAHDGAHLFAVCDELGRMLWVEGHRGVLRRAEDMNFVAGARWDERYAGTNAPGTALTVGHPVQIFATEHFSRQVQPWTCAAAPVRDPHTGRLLGAIDITGGDHLAGPHSLALVQATARAAEAELAALERPTTGPGAWVSALGRDEALLVAEGRRLRLSRRHSEIMVLLACHPDGLTGDRLALLLYGERSVDPVTLRAELSRLRRRVGPLLGSRPYRLCASVRCDVLTAADELAAGRPHAALQTYQGPLLPLSEAPGIRRLRAVLDDRVRRAVLSSHDVELLRRWAETPWGEGDLEAREALLAALPAHSPDRASVARGARRLRTAYGLTAHAPAVDGGPRAQPPRNMPGPSLRPAPPVPGAGGT</sequence>
<evidence type="ECO:0000256" key="1">
    <source>
        <dbReference type="ARBA" id="ARBA00023125"/>
    </source>
</evidence>
<feature type="region of interest" description="Disordered" evidence="2">
    <location>
        <begin position="427"/>
        <end position="462"/>
    </location>
</feature>
<protein>
    <recommendedName>
        <fullName evidence="3">OmpR/PhoB-type domain-containing protein</fullName>
    </recommendedName>
</protein>
<evidence type="ECO:0000313" key="5">
    <source>
        <dbReference type="Proteomes" id="UP000588098"/>
    </source>
</evidence>
<reference evidence="4 5" key="1">
    <citation type="submission" date="2020-08" db="EMBL/GenBank/DDBJ databases">
        <title>Genomic Encyclopedia of Type Strains, Phase III (KMG-III): the genomes of soil and plant-associated and newly described type strains.</title>
        <authorList>
            <person name="Whitman W."/>
        </authorList>
    </citation>
    <scope>NUCLEOTIDE SEQUENCE [LARGE SCALE GENOMIC DNA]</scope>
    <source>
        <strain evidence="4 5">CECT 8305</strain>
    </source>
</reference>
<dbReference type="EMBL" id="JACHJL010000016">
    <property type="protein sequence ID" value="MBB5938359.1"/>
    <property type="molecule type" value="Genomic_DNA"/>
</dbReference>
<dbReference type="InterPro" id="IPR003018">
    <property type="entry name" value="GAF"/>
</dbReference>
<organism evidence="4 5">
    <name type="scientific">Streptomyces zagrosensis</name>
    <dbReference type="NCBI Taxonomy" id="1042984"/>
    <lineage>
        <taxon>Bacteria</taxon>
        <taxon>Bacillati</taxon>
        <taxon>Actinomycetota</taxon>
        <taxon>Actinomycetes</taxon>
        <taxon>Kitasatosporales</taxon>
        <taxon>Streptomycetaceae</taxon>
        <taxon>Streptomyces</taxon>
    </lineage>
</organism>